<evidence type="ECO:0000256" key="5">
    <source>
        <dbReference type="SAM" id="MobiDB-lite"/>
    </source>
</evidence>
<evidence type="ECO:0000313" key="7">
    <source>
        <dbReference type="Proteomes" id="UP000728185"/>
    </source>
</evidence>
<dbReference type="InterPro" id="IPR055063">
    <property type="entry name" value="Rib_mS39_PPR"/>
</dbReference>
<reference evidence="6" key="1">
    <citation type="submission" date="2019-05" db="EMBL/GenBank/DDBJ databases">
        <title>Annotation for the trematode Fasciolopsis buski.</title>
        <authorList>
            <person name="Choi Y.-J."/>
        </authorList>
    </citation>
    <scope>NUCLEOTIDE SEQUENCE</scope>
    <source>
        <strain evidence="6">HT</strain>
        <tissue evidence="6">Whole worm</tissue>
    </source>
</reference>
<keyword evidence="7" id="KW-1185">Reference proteome</keyword>
<dbReference type="GO" id="GO:0019843">
    <property type="term" value="F:rRNA binding"/>
    <property type="evidence" value="ECO:0007669"/>
    <property type="project" value="InterPro"/>
</dbReference>
<sequence length="899" mass="101657">QPFYTVPRLALGYGLRVRLPTSTVVRVLVRAWASSPTDQTERADVDPPFKRHRDSLSVLRALASCVIPSAEAPDFRLGGDPWLGSPPNMRNYLLAKAKGRMAARLAIRDYFPNDIVALAKETPRVDRWLPLQTPDEVLKRVSDGELPASEGMNRLLLLLAATHAWKLYTDIAPEETWTDNILHRLLDLLCVTNNGVGGAHNHPMLDSFDLATLPDPGEIYFAEELAIQSDNGRFNKSLTQSSLLKTHGPADIPVIQVDLTSEAATTAEAEVTSSSSESDSDEHINSDSDTDEPVGRCTWQIQGPAEQLFSRMHTKLKTPAGYASIIRGAAKFRHPRRALELLEAATTANIGPLNVSVYVAVLRCLHALPTSEIRTEIEKILKHFSALEGPVPLPIFEAALFCLAESVRQQSESNQPVIDYAPFALGLFNSIRQSGFECSLSAMANLLRVLHFIPLQSNKSHPLGYRCSPLIDNFVSELNLRFQANPPTRFDNWSMDDCAFFPVAMRIASMENNPNLGRRIDHLLTGTQDRRFFLATSLLRRKYIQSYCFSQISPSSLSAELEQDPVRLIERVEQVYRNHWGTVITTHQLCHRLISFFHRFFTLANALLSSPDRSEQPAEQKETIKSAQKSAYRFLHQMLTDLLDNPRSPTDYRLPDAVRNMSSLMLSEIHHDPSLAAQFSAAVLKRATQIDERNDLIASKSNKEPKRNFPQPTPALSASEISLFIRMLFPLLSRNIIKKSVDLPTHSSEVFWRRELIQVTFTLDSWIRYALKHRGVSWSWTPESLYMSWKNDESEISIGHFWDALRVLCQKNFKPADSAEAKRIQRALTPLLDDLEYQVVEAELTDSQGYSDSTHQLEWTERRRILNRLRQVLDDKCRVESDSEMNPLIDQAKYQLAEA</sequence>
<dbReference type="GO" id="GO:0032543">
    <property type="term" value="P:mitochondrial translation"/>
    <property type="evidence" value="ECO:0007669"/>
    <property type="project" value="InterPro"/>
</dbReference>
<keyword evidence="4" id="KW-0496">Mitochondrion</keyword>
<organism evidence="6 7">
    <name type="scientific">Fasciolopsis buskii</name>
    <dbReference type="NCBI Taxonomy" id="27845"/>
    <lineage>
        <taxon>Eukaryota</taxon>
        <taxon>Metazoa</taxon>
        <taxon>Spiralia</taxon>
        <taxon>Lophotrochozoa</taxon>
        <taxon>Platyhelminthes</taxon>
        <taxon>Trematoda</taxon>
        <taxon>Digenea</taxon>
        <taxon>Plagiorchiida</taxon>
        <taxon>Echinostomata</taxon>
        <taxon>Echinostomatoidea</taxon>
        <taxon>Fasciolidae</taxon>
        <taxon>Fasciolopsis</taxon>
    </lineage>
</organism>
<dbReference type="EMBL" id="LUCM01001644">
    <property type="protein sequence ID" value="KAA0198557.1"/>
    <property type="molecule type" value="Genomic_DNA"/>
</dbReference>
<dbReference type="GO" id="GO:0043024">
    <property type="term" value="F:ribosomal small subunit binding"/>
    <property type="evidence" value="ECO:0007669"/>
    <property type="project" value="InterPro"/>
</dbReference>
<dbReference type="PANTHER" id="PTHR16276">
    <property type="entry name" value="PENTATRICOPEPTIDE REPEAT DOMAIN-CONTAINING PROTEIN 3"/>
    <property type="match status" value="1"/>
</dbReference>
<evidence type="ECO:0000313" key="6">
    <source>
        <dbReference type="EMBL" id="KAA0198557.1"/>
    </source>
</evidence>
<feature type="compositionally biased region" description="Low complexity" evidence="5">
    <location>
        <begin position="265"/>
        <end position="277"/>
    </location>
</feature>
<protein>
    <submittedName>
        <fullName evidence="6">Uncharacterized protein</fullName>
    </submittedName>
</protein>
<feature type="non-terminal residue" evidence="6">
    <location>
        <position position="899"/>
    </location>
</feature>
<gene>
    <name evidence="6" type="ORF">FBUS_05812</name>
</gene>
<dbReference type="AlphaFoldDB" id="A0A8E0S3T5"/>
<dbReference type="Proteomes" id="UP000728185">
    <property type="component" value="Unassembled WGS sequence"/>
</dbReference>
<comment type="caution">
    <text evidence="6">The sequence shown here is derived from an EMBL/GenBank/DDBJ whole genome shotgun (WGS) entry which is preliminary data.</text>
</comment>
<name>A0A8E0S3T5_9TREM</name>
<evidence type="ECO:0000256" key="2">
    <source>
        <dbReference type="ARBA" id="ARBA00022737"/>
    </source>
</evidence>
<proteinExistence type="predicted"/>
<accession>A0A8E0S3T5</accession>
<evidence type="ECO:0000256" key="3">
    <source>
        <dbReference type="ARBA" id="ARBA00022946"/>
    </source>
</evidence>
<dbReference type="PANTHER" id="PTHR16276:SF1">
    <property type="entry name" value="SMALL RIBOSOMAL SUBUNIT PROTEIN MS39"/>
    <property type="match status" value="1"/>
</dbReference>
<comment type="subcellular location">
    <subcellularLocation>
        <location evidence="1">Mitochondrion</location>
    </subcellularLocation>
</comment>
<dbReference type="OrthoDB" id="10044771at2759"/>
<keyword evidence="3" id="KW-0809">Transit peptide</keyword>
<evidence type="ECO:0000256" key="1">
    <source>
        <dbReference type="ARBA" id="ARBA00004173"/>
    </source>
</evidence>
<keyword evidence="2" id="KW-0677">Repeat</keyword>
<dbReference type="GO" id="GO:0005739">
    <property type="term" value="C:mitochondrion"/>
    <property type="evidence" value="ECO:0007669"/>
    <property type="project" value="UniProtKB-SubCell"/>
</dbReference>
<dbReference type="Pfam" id="PF22330">
    <property type="entry name" value="Rib_mS39_PPR"/>
    <property type="match status" value="1"/>
</dbReference>
<dbReference type="InterPro" id="IPR037387">
    <property type="entry name" value="PTCD3"/>
</dbReference>
<evidence type="ECO:0000256" key="4">
    <source>
        <dbReference type="ARBA" id="ARBA00023128"/>
    </source>
</evidence>
<feature type="region of interest" description="Disordered" evidence="5">
    <location>
        <begin position="265"/>
        <end position="295"/>
    </location>
</feature>